<gene>
    <name evidence="6" type="ORF">EZ437_04295</name>
</gene>
<dbReference type="PROSITE" id="PS50977">
    <property type="entry name" value="HTH_TETR_2"/>
    <property type="match status" value="1"/>
</dbReference>
<dbReference type="InterPro" id="IPR023772">
    <property type="entry name" value="DNA-bd_HTH_TetR-type_CS"/>
</dbReference>
<dbReference type="SUPFAM" id="SSF48498">
    <property type="entry name" value="Tetracyclin repressor-like, C-terminal domain"/>
    <property type="match status" value="1"/>
</dbReference>
<dbReference type="Pfam" id="PF16925">
    <property type="entry name" value="TetR_C_13"/>
    <property type="match status" value="1"/>
</dbReference>
<dbReference type="Gene3D" id="1.10.357.10">
    <property type="entry name" value="Tetracycline Repressor, domain 2"/>
    <property type="match status" value="1"/>
</dbReference>
<dbReference type="PANTHER" id="PTHR47506:SF1">
    <property type="entry name" value="HTH-TYPE TRANSCRIPTIONAL REGULATOR YJDC"/>
    <property type="match status" value="1"/>
</dbReference>
<keyword evidence="2 4" id="KW-0238">DNA-binding</keyword>
<evidence type="ECO:0000256" key="2">
    <source>
        <dbReference type="ARBA" id="ARBA00023125"/>
    </source>
</evidence>
<dbReference type="PRINTS" id="PR00455">
    <property type="entry name" value="HTHTETR"/>
</dbReference>
<evidence type="ECO:0000313" key="7">
    <source>
        <dbReference type="Proteomes" id="UP000293347"/>
    </source>
</evidence>
<accession>A0A4R0NQ83</accession>
<dbReference type="InterPro" id="IPR011075">
    <property type="entry name" value="TetR_C"/>
</dbReference>
<dbReference type="PANTHER" id="PTHR47506">
    <property type="entry name" value="TRANSCRIPTIONAL REGULATORY PROTEIN"/>
    <property type="match status" value="1"/>
</dbReference>
<organism evidence="6 7">
    <name type="scientific">Pedobacter psychroterrae</name>
    <dbReference type="NCBI Taxonomy" id="2530453"/>
    <lineage>
        <taxon>Bacteria</taxon>
        <taxon>Pseudomonadati</taxon>
        <taxon>Bacteroidota</taxon>
        <taxon>Sphingobacteriia</taxon>
        <taxon>Sphingobacteriales</taxon>
        <taxon>Sphingobacteriaceae</taxon>
        <taxon>Pedobacter</taxon>
    </lineage>
</organism>
<evidence type="ECO:0000259" key="5">
    <source>
        <dbReference type="PROSITE" id="PS50977"/>
    </source>
</evidence>
<dbReference type="InterPro" id="IPR036271">
    <property type="entry name" value="Tet_transcr_reg_TetR-rel_C_sf"/>
</dbReference>
<evidence type="ECO:0000256" key="3">
    <source>
        <dbReference type="ARBA" id="ARBA00023163"/>
    </source>
</evidence>
<dbReference type="EMBL" id="SJSL01000001">
    <property type="protein sequence ID" value="TCD03200.1"/>
    <property type="molecule type" value="Genomic_DNA"/>
</dbReference>
<feature type="DNA-binding region" description="H-T-H motif" evidence="4">
    <location>
        <begin position="28"/>
        <end position="47"/>
    </location>
</feature>
<reference evidence="6 7" key="1">
    <citation type="submission" date="2019-02" db="EMBL/GenBank/DDBJ databases">
        <title>Pedobacter sp. RP-1-14 sp. nov., isolated from Arctic soil.</title>
        <authorList>
            <person name="Dahal R.H."/>
        </authorList>
    </citation>
    <scope>NUCLEOTIDE SEQUENCE [LARGE SCALE GENOMIC DNA]</scope>
    <source>
        <strain evidence="6 7">RP-1-14</strain>
    </source>
</reference>
<name>A0A4R0NQ83_9SPHI</name>
<feature type="domain" description="HTH tetR-type" evidence="5">
    <location>
        <begin position="5"/>
        <end position="65"/>
    </location>
</feature>
<protein>
    <submittedName>
        <fullName evidence="6">TetR/AcrR family transcriptional regulator</fullName>
    </submittedName>
</protein>
<dbReference type="SUPFAM" id="SSF46689">
    <property type="entry name" value="Homeodomain-like"/>
    <property type="match status" value="1"/>
</dbReference>
<evidence type="ECO:0000256" key="1">
    <source>
        <dbReference type="ARBA" id="ARBA00023015"/>
    </source>
</evidence>
<dbReference type="InterPro" id="IPR009057">
    <property type="entry name" value="Homeodomain-like_sf"/>
</dbReference>
<keyword evidence="3" id="KW-0804">Transcription</keyword>
<dbReference type="Proteomes" id="UP000293347">
    <property type="component" value="Unassembled WGS sequence"/>
</dbReference>
<evidence type="ECO:0000313" key="6">
    <source>
        <dbReference type="EMBL" id="TCD03200.1"/>
    </source>
</evidence>
<evidence type="ECO:0000256" key="4">
    <source>
        <dbReference type="PROSITE-ProRule" id="PRU00335"/>
    </source>
</evidence>
<dbReference type="AlphaFoldDB" id="A0A4R0NQ83"/>
<dbReference type="GO" id="GO:0003677">
    <property type="term" value="F:DNA binding"/>
    <property type="evidence" value="ECO:0007669"/>
    <property type="project" value="UniProtKB-UniRule"/>
</dbReference>
<dbReference type="RefSeq" id="WP_131593579.1">
    <property type="nucleotide sequence ID" value="NZ_SJSL01000001.1"/>
</dbReference>
<dbReference type="InterPro" id="IPR001647">
    <property type="entry name" value="HTH_TetR"/>
</dbReference>
<proteinExistence type="predicted"/>
<dbReference type="Pfam" id="PF00440">
    <property type="entry name" value="TetR_N"/>
    <property type="match status" value="1"/>
</dbReference>
<keyword evidence="7" id="KW-1185">Reference proteome</keyword>
<sequence length="194" mass="21740">MSKSGETRNYIMQKSFDLIYQKGYQATSIDDIISTTNVTKGAFFYHFKSKEQMGLGLISELLYPNLYDKMIKPLENSTDPVTDLYKMMEMLLNDKGFFNVEYGCPAINLIEEMSPISNLFKTALSKLVSTWHDAIVSAVRSAQSTALVKPHVSPEEVAVMIISGYGGVRTLGKVMGRDAYKTYLSGLKSYLIKL</sequence>
<dbReference type="PROSITE" id="PS01081">
    <property type="entry name" value="HTH_TETR_1"/>
    <property type="match status" value="1"/>
</dbReference>
<dbReference type="OrthoDB" id="9798857at2"/>
<keyword evidence="1" id="KW-0805">Transcription regulation</keyword>
<comment type="caution">
    <text evidence="6">The sequence shown here is derived from an EMBL/GenBank/DDBJ whole genome shotgun (WGS) entry which is preliminary data.</text>
</comment>